<organism evidence="2 3">
    <name type="scientific">Candidatus Viridilinea mediisalina</name>
    <dbReference type="NCBI Taxonomy" id="2024553"/>
    <lineage>
        <taxon>Bacteria</taxon>
        <taxon>Bacillati</taxon>
        <taxon>Chloroflexota</taxon>
        <taxon>Chloroflexia</taxon>
        <taxon>Chloroflexales</taxon>
        <taxon>Chloroflexineae</taxon>
        <taxon>Oscillochloridaceae</taxon>
        <taxon>Candidatus Viridilinea</taxon>
    </lineage>
</organism>
<keyword evidence="3" id="KW-1185">Reference proteome</keyword>
<name>A0A2A6RL06_9CHLR</name>
<dbReference type="Proteomes" id="UP000220527">
    <property type="component" value="Unassembled WGS sequence"/>
</dbReference>
<dbReference type="EMBL" id="NQWI01000022">
    <property type="protein sequence ID" value="PDW03757.1"/>
    <property type="molecule type" value="Genomic_DNA"/>
</dbReference>
<evidence type="ECO:0000313" key="2">
    <source>
        <dbReference type="EMBL" id="PDW03757.1"/>
    </source>
</evidence>
<gene>
    <name evidence="2" type="ORF">CJ255_07200</name>
</gene>
<reference evidence="3" key="1">
    <citation type="submission" date="2017-08" db="EMBL/GenBank/DDBJ databases">
        <authorList>
            <person name="Grouzdev D.S."/>
            <person name="Gaisin V.A."/>
            <person name="Rysina M.S."/>
            <person name="Gorlenko V.M."/>
        </authorList>
    </citation>
    <scope>NUCLEOTIDE SEQUENCE [LARGE SCALE GENOMIC DNA]</scope>
    <source>
        <strain evidence="3">Kir15-3F</strain>
    </source>
</reference>
<accession>A0A2A6RL06</accession>
<evidence type="ECO:0000313" key="3">
    <source>
        <dbReference type="Proteomes" id="UP000220527"/>
    </source>
</evidence>
<evidence type="ECO:0000256" key="1">
    <source>
        <dbReference type="SAM" id="MobiDB-lite"/>
    </source>
</evidence>
<sequence length="268" mass="29979">MLSNEQHPVRPFDPARFVGQLDYGGATPIYVASLALHHTGEVVVMNLVGHDTAISAKASAFFLNKPIQFIPDEAVLDTPFWREPPLLKRLSNNYRQLTKKVPGIRNMANWIVIANGMRVKFNLHNPPNLPESAYKKPDEQQQQQKSPVVMQPAPPPVYRYVLANEGGMPSEGAFVGMLVGMRVVLLRPRRPDTRIAASQWAHALWQRGLERGLITHLPSLGVACWSILVNTMSWNSLVSEGVRDGWLSLPQEMHHRTRGTRSFAIAAD</sequence>
<dbReference type="RefSeq" id="WP_097643410.1">
    <property type="nucleotide sequence ID" value="NZ_NQWI01000022.1"/>
</dbReference>
<proteinExistence type="predicted"/>
<dbReference type="AlphaFoldDB" id="A0A2A6RL06"/>
<comment type="caution">
    <text evidence="2">The sequence shown here is derived from an EMBL/GenBank/DDBJ whole genome shotgun (WGS) entry which is preliminary data.</text>
</comment>
<feature type="region of interest" description="Disordered" evidence="1">
    <location>
        <begin position="128"/>
        <end position="152"/>
    </location>
</feature>
<protein>
    <submittedName>
        <fullName evidence="2">Uncharacterized protein</fullName>
    </submittedName>
</protein>